<evidence type="ECO:0000256" key="2">
    <source>
        <dbReference type="ARBA" id="ARBA00022490"/>
    </source>
</evidence>
<dbReference type="VEuPathDB" id="FungiDB:PV09_04552"/>
<dbReference type="InterPro" id="IPR025925">
    <property type="entry name" value="PPC89_CLD"/>
</dbReference>
<feature type="compositionally biased region" description="Basic and acidic residues" evidence="5">
    <location>
        <begin position="378"/>
        <end position="400"/>
    </location>
</feature>
<keyword evidence="4" id="KW-0175">Coiled coil</keyword>
<evidence type="ECO:0000313" key="8">
    <source>
        <dbReference type="EMBL" id="KIW04247.1"/>
    </source>
</evidence>
<dbReference type="AlphaFoldDB" id="A0A0D1YU88"/>
<evidence type="ECO:0000259" key="6">
    <source>
        <dbReference type="Pfam" id="PF06657"/>
    </source>
</evidence>
<feature type="compositionally biased region" description="Basic and acidic residues" evidence="5">
    <location>
        <begin position="89"/>
        <end position="101"/>
    </location>
</feature>
<protein>
    <recommendedName>
        <fullName evidence="10">Cep57 centrosome microtubule-binding domain-containing protein</fullName>
    </recommendedName>
</protein>
<evidence type="ECO:0000256" key="4">
    <source>
        <dbReference type="SAM" id="Coils"/>
    </source>
</evidence>
<feature type="region of interest" description="Disordered" evidence="5">
    <location>
        <begin position="1087"/>
        <end position="1110"/>
    </location>
</feature>
<feature type="region of interest" description="Disordered" evidence="5">
    <location>
        <begin position="670"/>
        <end position="772"/>
    </location>
</feature>
<reference evidence="8 9" key="1">
    <citation type="submission" date="2015-01" db="EMBL/GenBank/DDBJ databases">
        <title>The Genome Sequence of Ochroconis gallopava CBS43764.</title>
        <authorList>
            <consortium name="The Broad Institute Genomics Platform"/>
            <person name="Cuomo C."/>
            <person name="de Hoog S."/>
            <person name="Gorbushina A."/>
            <person name="Stielow B."/>
            <person name="Teixiera M."/>
            <person name="Abouelleil A."/>
            <person name="Chapman S.B."/>
            <person name="Priest M."/>
            <person name="Young S.K."/>
            <person name="Wortman J."/>
            <person name="Nusbaum C."/>
            <person name="Birren B."/>
        </authorList>
    </citation>
    <scope>NUCLEOTIDE SEQUENCE [LARGE SCALE GENOMIC DNA]</scope>
    <source>
        <strain evidence="8 9">CBS 43764</strain>
    </source>
</reference>
<feature type="domain" description="Cep57 centrosome microtubule-binding" evidence="6">
    <location>
        <begin position="973"/>
        <end position="1049"/>
    </location>
</feature>
<keyword evidence="9" id="KW-1185">Reference proteome</keyword>
<evidence type="ECO:0000256" key="5">
    <source>
        <dbReference type="SAM" id="MobiDB-lite"/>
    </source>
</evidence>
<feature type="domain" description="PPC89 centrosome localisation" evidence="7">
    <location>
        <begin position="366"/>
        <end position="431"/>
    </location>
</feature>
<feature type="region of interest" description="Disordered" evidence="5">
    <location>
        <begin position="807"/>
        <end position="853"/>
    </location>
</feature>
<dbReference type="OrthoDB" id="76453at2759"/>
<feature type="compositionally biased region" description="Low complexity" evidence="5">
    <location>
        <begin position="144"/>
        <end position="153"/>
    </location>
</feature>
<gene>
    <name evidence="8" type="ORF">PV09_04552</name>
</gene>
<feature type="region of interest" description="Disordered" evidence="5">
    <location>
        <begin position="377"/>
        <end position="400"/>
    </location>
</feature>
<evidence type="ECO:0000256" key="3">
    <source>
        <dbReference type="ARBA" id="ARBA00023212"/>
    </source>
</evidence>
<feature type="region of interest" description="Disordered" evidence="5">
    <location>
        <begin position="500"/>
        <end position="531"/>
    </location>
</feature>
<feature type="compositionally biased region" description="Low complexity" evidence="5">
    <location>
        <begin position="9"/>
        <end position="18"/>
    </location>
</feature>
<accession>A0A0D1YU88</accession>
<feature type="compositionally biased region" description="Low complexity" evidence="5">
    <location>
        <begin position="25"/>
        <end position="34"/>
    </location>
</feature>
<dbReference type="Pfam" id="PF14197">
    <property type="entry name" value="Cep57_CLD_2"/>
    <property type="match status" value="1"/>
</dbReference>
<feature type="compositionally biased region" description="Polar residues" evidence="5">
    <location>
        <begin position="199"/>
        <end position="210"/>
    </location>
</feature>
<dbReference type="GO" id="GO:0005815">
    <property type="term" value="C:microtubule organizing center"/>
    <property type="evidence" value="ECO:0007669"/>
    <property type="project" value="UniProtKB-SubCell"/>
</dbReference>
<dbReference type="RefSeq" id="XP_016214116.1">
    <property type="nucleotide sequence ID" value="XM_016357914.1"/>
</dbReference>
<dbReference type="PANTHER" id="PTHR19336">
    <property type="entry name" value="UNCHARACTERIZED DUF1167"/>
    <property type="match status" value="1"/>
</dbReference>
<organism evidence="8 9">
    <name type="scientific">Verruconis gallopava</name>
    <dbReference type="NCBI Taxonomy" id="253628"/>
    <lineage>
        <taxon>Eukaryota</taxon>
        <taxon>Fungi</taxon>
        <taxon>Dikarya</taxon>
        <taxon>Ascomycota</taxon>
        <taxon>Pezizomycotina</taxon>
        <taxon>Dothideomycetes</taxon>
        <taxon>Pleosporomycetidae</taxon>
        <taxon>Venturiales</taxon>
        <taxon>Sympoventuriaceae</taxon>
        <taxon>Verruconis</taxon>
    </lineage>
</organism>
<dbReference type="HOGENOM" id="CLU_004834_0_0_1"/>
<feature type="region of interest" description="Disordered" evidence="5">
    <location>
        <begin position="1"/>
        <end position="228"/>
    </location>
</feature>
<feature type="compositionally biased region" description="Basic and acidic residues" evidence="5">
    <location>
        <begin position="53"/>
        <end position="62"/>
    </location>
</feature>
<sequence length="1110" mass="124847">MSDTERSTSARAIHALAASRRRSRASPAPSIASSDDVSTFNPDNDDALMSTKHHIDEDDSHFLPKIRTTAQQRRYYNPELPPQVPTSAVRREFGDFDHSNSTDDEENSIEVGRGIGNTPSKPNKSLDSEILLEIGNSHYEFKGTPPSRSRPTPKSNLRKEAQLRRASSTRVPTNTRSTKENVMAQHDNQDARSRPTRFASRTVSANNDTYQRPLAGTPQRANGTPRGVANSTVQSFLLPEMPNLTELFGGSIKGTPMLSRGLPNRRVTPANPGPGNYIPVSSVPIPEEEKAILHSLQILKERLEQVEQEKAEADHRIEEYEIQVSELQAQLDAHASLRRSDSALGSSDGEAVGSSKNKWKIEKAQLESSVQSLKRRLEHAERKVSTAEANTKRAREERDSLGTQLSVAYYSNEELKGENEVLQNENRLLQDQVAELQAENRALAAEIEELRMQLDLSHERHEDETTRWQKKEAALTRKANTNDRAILNENQTLRDELVRAREQQEAAERKAAQREEKARREAERAAEVEHAKLTEEKEQLLAELEQAKESREAELKRWASKQAELQAHIDQRDETIHQLRVAVPQEEINEELRKENQNLKAELARLKATARNEESGTPKETLRRRLEEVMNQHAEATEQWKRKETRLRDRLEHVKQVNDLYREIDATRDGETTRNVAESKGKRRSTGQITSSVHEALHQQTTRDYPRTRSRSKSQSRRITRSETSRRHRHVSAPVSVAAHDESESSEKSDSDMSFDPAILAGAPKSGAKGKRATGFVPVHTGDTTYLSYIDGDEIAKLRKRLEEEHLAARQRKSTTVPQSSPDEEVTGYGIRRRSSQKDLTARSRASSRARSVLSITANEDSAVEDATTGLRNEDTVHSHVSHASRISHRRRRSSAAFTEMTSAFIIPDITLHTQRDATTQDVLKSVSADHDIKNCSVCQRILSTSPVDIDELNIPAPVPVSERKEYNTDVDATMRPSQPPSQALSRVIKELSDELHHLKLEFVVLTQKLKNADPALGKRAHNTLHKKIERLNNAIKVKGGQLYALYDVCEAHKIEIGRSCDENAGELPEDVEKTLESIRAAREKKVDFGTAEGEESESEWPGISDTEGL</sequence>
<dbReference type="STRING" id="253628.A0A0D1YU88"/>
<dbReference type="EMBL" id="KN847541">
    <property type="protein sequence ID" value="KIW04247.1"/>
    <property type="molecule type" value="Genomic_DNA"/>
</dbReference>
<keyword evidence="3" id="KW-0206">Cytoskeleton</keyword>
<dbReference type="InterPro" id="IPR024957">
    <property type="entry name" value="Cep57_MT-bd_dom"/>
</dbReference>
<dbReference type="GO" id="GO:0008017">
    <property type="term" value="F:microtubule binding"/>
    <property type="evidence" value="ECO:0007669"/>
    <property type="project" value="InterPro"/>
</dbReference>
<comment type="subcellular location">
    <subcellularLocation>
        <location evidence="1">Cytoplasm</location>
        <location evidence="1">Cytoskeleton</location>
        <location evidence="1">Microtubule organizing center</location>
    </subcellularLocation>
</comment>
<feature type="compositionally biased region" description="Basic and acidic residues" evidence="5">
    <location>
        <begin position="739"/>
        <end position="751"/>
    </location>
</feature>
<evidence type="ECO:0000259" key="7">
    <source>
        <dbReference type="Pfam" id="PF14197"/>
    </source>
</evidence>
<name>A0A0D1YU88_9PEZI</name>
<dbReference type="Proteomes" id="UP000053259">
    <property type="component" value="Unassembled WGS sequence"/>
</dbReference>
<feature type="compositionally biased region" description="Polar residues" evidence="5">
    <location>
        <begin position="165"/>
        <end position="176"/>
    </location>
</feature>
<feature type="compositionally biased region" description="Basic and acidic residues" evidence="5">
    <location>
        <begin position="670"/>
        <end position="680"/>
    </location>
</feature>
<evidence type="ECO:0000313" key="9">
    <source>
        <dbReference type="Proteomes" id="UP000053259"/>
    </source>
</evidence>
<dbReference type="InParanoid" id="A0A0D1YU88"/>
<dbReference type="GeneID" id="27312525"/>
<dbReference type="Pfam" id="PF06657">
    <property type="entry name" value="Cep57_MT_bd"/>
    <property type="match status" value="1"/>
</dbReference>
<feature type="compositionally biased region" description="Low complexity" evidence="5">
    <location>
        <begin position="843"/>
        <end position="852"/>
    </location>
</feature>
<proteinExistence type="predicted"/>
<dbReference type="InterPro" id="IPR051756">
    <property type="entry name" value="Centrosomal_MT-associated"/>
</dbReference>
<evidence type="ECO:0000256" key="1">
    <source>
        <dbReference type="ARBA" id="ARBA00004267"/>
    </source>
</evidence>
<feature type="coiled-coil region" evidence="4">
    <location>
        <begin position="982"/>
        <end position="1009"/>
    </location>
</feature>
<feature type="compositionally biased region" description="Basic residues" evidence="5">
    <location>
        <begin position="708"/>
        <end position="719"/>
    </location>
</feature>
<dbReference type="PANTHER" id="PTHR19336:SF9">
    <property type="entry name" value="SPINDLE POLE BODY PROTEIN PPC89"/>
    <property type="match status" value="1"/>
</dbReference>
<feature type="compositionally biased region" description="Polar residues" evidence="5">
    <location>
        <begin position="686"/>
        <end position="703"/>
    </location>
</feature>
<keyword evidence="2" id="KW-0963">Cytoplasm</keyword>
<evidence type="ECO:0008006" key="10">
    <source>
        <dbReference type="Google" id="ProtNLM"/>
    </source>
</evidence>